<evidence type="ECO:0000256" key="2">
    <source>
        <dbReference type="ARBA" id="ARBA00023002"/>
    </source>
</evidence>
<dbReference type="InterPro" id="IPR016160">
    <property type="entry name" value="Ald_DH_CS_CYS"/>
</dbReference>
<dbReference type="InterPro" id="IPR016162">
    <property type="entry name" value="Ald_DH_N"/>
</dbReference>
<keyword evidence="1 6" id="KW-0056">Arginine metabolism</keyword>
<dbReference type="Proteomes" id="UP000076625">
    <property type="component" value="Unassembled WGS sequence"/>
</dbReference>
<reference evidence="10" key="1">
    <citation type="submission" date="2016-01" db="EMBL/GenBank/DDBJ databases">
        <title>Draft genome of Chromobacterium sp. F49.</title>
        <authorList>
            <person name="Hong K.W."/>
        </authorList>
    </citation>
    <scope>NUCLEOTIDE SEQUENCE [LARGE SCALE GENOMIC DNA]</scope>
    <source>
        <strain evidence="10">CN10</strain>
    </source>
</reference>
<dbReference type="FunFam" id="3.40.605.10:FF:000010">
    <property type="entry name" value="N-succinylglutamate 5-semialdehyde dehydrogenase"/>
    <property type="match status" value="1"/>
</dbReference>
<dbReference type="InterPro" id="IPR016163">
    <property type="entry name" value="Ald_DH_C"/>
</dbReference>
<comment type="similarity">
    <text evidence="5 6">Belongs to the aldehyde dehydrogenase family. AstD subfamily.</text>
</comment>
<dbReference type="FunFam" id="3.40.309.10:FF:000013">
    <property type="entry name" value="N-succinylglutamate 5-semialdehyde dehydrogenase"/>
    <property type="match status" value="1"/>
</dbReference>
<organism evidence="9 10">
    <name type="scientific">Crenobacter luteus</name>
    <dbReference type="NCBI Taxonomy" id="1452487"/>
    <lineage>
        <taxon>Bacteria</taxon>
        <taxon>Pseudomonadati</taxon>
        <taxon>Pseudomonadota</taxon>
        <taxon>Betaproteobacteria</taxon>
        <taxon>Neisseriales</taxon>
        <taxon>Neisseriaceae</taxon>
        <taxon>Crenobacter</taxon>
    </lineage>
</organism>
<dbReference type="SUPFAM" id="SSF53720">
    <property type="entry name" value="ALDH-like"/>
    <property type="match status" value="1"/>
</dbReference>
<dbReference type="GO" id="GO:0043824">
    <property type="term" value="F:succinylglutamate-semialdehyde dehydrogenase activity"/>
    <property type="evidence" value="ECO:0007669"/>
    <property type="project" value="UniProtKB-EC"/>
</dbReference>
<dbReference type="UniPathway" id="UPA00185">
    <property type="reaction ID" value="UER00282"/>
</dbReference>
<accession>A0A165END1</accession>
<dbReference type="STRING" id="1452487.AVW16_01575"/>
<evidence type="ECO:0000256" key="3">
    <source>
        <dbReference type="ARBA" id="ARBA00023027"/>
    </source>
</evidence>
<feature type="domain" description="Aldehyde dehydrogenase" evidence="8">
    <location>
        <begin position="10"/>
        <end position="461"/>
    </location>
</feature>
<gene>
    <name evidence="6 9" type="primary">astD</name>
    <name evidence="9" type="ORF">AVW16_01575</name>
</gene>
<dbReference type="PROSITE" id="PS00070">
    <property type="entry name" value="ALDEHYDE_DEHYDR_CYS"/>
    <property type="match status" value="1"/>
</dbReference>
<comment type="catalytic activity">
    <reaction evidence="6">
        <text>N-succinyl-L-glutamate 5-semialdehyde + NAD(+) + H2O = N-succinyl-L-glutamate + NADH + 2 H(+)</text>
        <dbReference type="Rhea" id="RHEA:10812"/>
        <dbReference type="ChEBI" id="CHEBI:15377"/>
        <dbReference type="ChEBI" id="CHEBI:15378"/>
        <dbReference type="ChEBI" id="CHEBI:57540"/>
        <dbReference type="ChEBI" id="CHEBI:57945"/>
        <dbReference type="ChEBI" id="CHEBI:58520"/>
        <dbReference type="ChEBI" id="CHEBI:58763"/>
        <dbReference type="EC" id="1.2.1.71"/>
    </reaction>
</comment>
<dbReference type="OrthoDB" id="6187633at2"/>
<dbReference type="AlphaFoldDB" id="A0A165END1"/>
<evidence type="ECO:0000313" key="9">
    <source>
        <dbReference type="EMBL" id="KZE27264.1"/>
    </source>
</evidence>
<comment type="function">
    <text evidence="6">Catalyzes the NAD-dependent reduction of succinylglutamate semialdehyde into succinylglutamate.</text>
</comment>
<name>A0A165END1_9NEIS</name>
<comment type="caution">
    <text evidence="9">The sequence shown here is derived from an EMBL/GenBank/DDBJ whole genome shotgun (WGS) entry which is preliminary data.</text>
</comment>
<dbReference type="InterPro" id="IPR029510">
    <property type="entry name" value="Ald_DH_CS_GLU"/>
</dbReference>
<sequence length="487" mass="51427">MSTHFIDGRWLAGEGDAFEKRNPAADELVWQGRAASAAQVDAAVAAARAAFPAWARRPLEERAAIARRFGELLNANKATLAELISRETGKPLWEAQTEVASMANKVGISLTALEERAGTRQNTLGDAQAVLRHKPHGVVAVFGPYNFPGHLPNGHIVPALLAGNAVVFKPSELTPATAEATVRLWVEAGVPAGVINLVQGARDTGVALAGHDGLDGLFFTGSSATGELLHKNFAGRPDKILALEMGGNNPLIVEDVAELDAAVHHIVQSAFISAGQRCTCARRLLVPKGEWGDKLVARLVEVAARLKVGRYNDEPAPFLGAVISNAAADALLAAQQSLAEAGGTVLLEMRRVEPDFAMLTPGIVDVTAVQDRPDEEYFGPLLQIVRYADFDEAIAIANATRFGLAAGVLSDDRALFDRFLVESRAGVVNWNKPLTGASSAAPFGGVGASGNHRPSAYYAADYCAYPVASLECDSLTVPQQLSPGIVL</sequence>
<comment type="pathway">
    <text evidence="4 6">Amino-acid degradation; L-arginine degradation via AST pathway; L-glutamate and succinate from L-arginine: step 4/5.</text>
</comment>
<dbReference type="HAMAP" id="MF_01174">
    <property type="entry name" value="Aldedh_AstD"/>
    <property type="match status" value="1"/>
</dbReference>
<evidence type="ECO:0000256" key="4">
    <source>
        <dbReference type="ARBA" id="ARBA00060531"/>
    </source>
</evidence>
<feature type="active site" evidence="6 7">
    <location>
        <position position="244"/>
    </location>
</feature>
<dbReference type="GO" id="GO:0019544">
    <property type="term" value="P:L-arginine catabolic process to L-glutamate"/>
    <property type="evidence" value="ECO:0007669"/>
    <property type="project" value="UniProtKB-UniRule"/>
</dbReference>
<dbReference type="NCBIfam" id="TIGR03240">
    <property type="entry name" value="arg_catab_astD"/>
    <property type="match status" value="1"/>
</dbReference>
<evidence type="ECO:0000256" key="5">
    <source>
        <dbReference type="ARBA" id="ARBA00061706"/>
    </source>
</evidence>
<dbReference type="EMBL" id="LQQU01000045">
    <property type="protein sequence ID" value="KZE27264.1"/>
    <property type="molecule type" value="Genomic_DNA"/>
</dbReference>
<feature type="binding site" evidence="6">
    <location>
        <begin position="221"/>
        <end position="226"/>
    </location>
    <ligand>
        <name>NAD(+)</name>
        <dbReference type="ChEBI" id="CHEBI:57540"/>
    </ligand>
</feature>
<dbReference type="InterPro" id="IPR015590">
    <property type="entry name" value="Aldehyde_DH_dom"/>
</dbReference>
<feature type="active site" evidence="6">
    <location>
        <position position="278"/>
    </location>
</feature>
<dbReference type="PROSITE" id="PS00687">
    <property type="entry name" value="ALDEHYDE_DEHYDR_GLU"/>
    <property type="match status" value="1"/>
</dbReference>
<keyword evidence="10" id="KW-1185">Reference proteome</keyword>
<dbReference type="RefSeq" id="WP_066613991.1">
    <property type="nucleotide sequence ID" value="NZ_LQQU01000045.1"/>
</dbReference>
<dbReference type="Pfam" id="PF00171">
    <property type="entry name" value="Aldedh"/>
    <property type="match status" value="1"/>
</dbReference>
<evidence type="ECO:0000313" key="10">
    <source>
        <dbReference type="Proteomes" id="UP000076625"/>
    </source>
</evidence>
<proteinExistence type="inferred from homology"/>
<protein>
    <recommendedName>
        <fullName evidence="6">N-succinylglutamate 5-semialdehyde dehydrogenase</fullName>
        <ecNumber evidence="6">1.2.1.71</ecNumber>
    </recommendedName>
    <alternativeName>
        <fullName evidence="6">Succinylglutamic semialdehyde dehydrogenase</fullName>
        <shortName evidence="6">SGSD</shortName>
    </alternativeName>
</protein>
<evidence type="ECO:0000259" key="8">
    <source>
        <dbReference type="Pfam" id="PF00171"/>
    </source>
</evidence>
<dbReference type="PANTHER" id="PTHR11699">
    <property type="entry name" value="ALDEHYDE DEHYDROGENASE-RELATED"/>
    <property type="match status" value="1"/>
</dbReference>
<dbReference type="InterPro" id="IPR016161">
    <property type="entry name" value="Ald_DH/histidinol_DH"/>
</dbReference>
<dbReference type="CDD" id="cd07095">
    <property type="entry name" value="ALDH_SGSD_AstD"/>
    <property type="match status" value="1"/>
</dbReference>
<evidence type="ECO:0000256" key="6">
    <source>
        <dbReference type="HAMAP-Rule" id="MF_01174"/>
    </source>
</evidence>
<dbReference type="Gene3D" id="3.40.605.10">
    <property type="entry name" value="Aldehyde Dehydrogenase, Chain A, domain 1"/>
    <property type="match status" value="1"/>
</dbReference>
<dbReference type="GO" id="GO:0019545">
    <property type="term" value="P:L-arginine catabolic process to succinate"/>
    <property type="evidence" value="ECO:0007669"/>
    <property type="project" value="UniProtKB-UniRule"/>
</dbReference>
<dbReference type="NCBIfam" id="NF006992">
    <property type="entry name" value="PRK09457.1"/>
    <property type="match status" value="1"/>
</dbReference>
<keyword evidence="2 6" id="KW-0560">Oxidoreductase</keyword>
<dbReference type="InterPro" id="IPR017649">
    <property type="entry name" value="SuccinylGlu_semiald_DH_AstD"/>
</dbReference>
<dbReference type="EC" id="1.2.1.71" evidence="6"/>
<evidence type="ECO:0000256" key="1">
    <source>
        <dbReference type="ARBA" id="ARBA00022503"/>
    </source>
</evidence>
<evidence type="ECO:0000256" key="7">
    <source>
        <dbReference type="PROSITE-ProRule" id="PRU10007"/>
    </source>
</evidence>
<dbReference type="Gene3D" id="3.40.309.10">
    <property type="entry name" value="Aldehyde Dehydrogenase, Chain A, domain 2"/>
    <property type="match status" value="1"/>
</dbReference>
<keyword evidence="3 6" id="KW-0520">NAD</keyword>